<dbReference type="Proteomes" id="UP001293254">
    <property type="component" value="Unassembled WGS sequence"/>
</dbReference>
<name>A0AAE2CQQ2_9LAMI</name>
<reference evidence="2" key="1">
    <citation type="submission" date="2020-06" db="EMBL/GenBank/DDBJ databases">
        <authorList>
            <person name="Li T."/>
            <person name="Hu X."/>
            <person name="Zhang T."/>
            <person name="Song X."/>
            <person name="Zhang H."/>
            <person name="Dai N."/>
            <person name="Sheng W."/>
            <person name="Hou X."/>
            <person name="Wei L."/>
        </authorList>
    </citation>
    <scope>NUCLEOTIDE SEQUENCE</scope>
    <source>
        <strain evidence="2">3651</strain>
        <tissue evidence="2">Leaf</tissue>
    </source>
</reference>
<dbReference type="AlphaFoldDB" id="A0AAE2CQQ2"/>
<evidence type="ECO:0000256" key="1">
    <source>
        <dbReference type="SAM" id="MobiDB-lite"/>
    </source>
</evidence>
<dbReference type="EMBL" id="JACGWO010000003">
    <property type="protein sequence ID" value="KAK4431015.1"/>
    <property type="molecule type" value="Genomic_DNA"/>
</dbReference>
<reference evidence="2" key="2">
    <citation type="journal article" date="2024" name="Plant">
        <title>Genomic evolution and insights into agronomic trait innovations of Sesamum species.</title>
        <authorList>
            <person name="Miao H."/>
            <person name="Wang L."/>
            <person name="Qu L."/>
            <person name="Liu H."/>
            <person name="Sun Y."/>
            <person name="Le M."/>
            <person name="Wang Q."/>
            <person name="Wei S."/>
            <person name="Zheng Y."/>
            <person name="Lin W."/>
            <person name="Duan Y."/>
            <person name="Cao H."/>
            <person name="Xiong S."/>
            <person name="Wang X."/>
            <person name="Wei L."/>
            <person name="Li C."/>
            <person name="Ma Q."/>
            <person name="Ju M."/>
            <person name="Zhao R."/>
            <person name="Li G."/>
            <person name="Mu C."/>
            <person name="Tian Q."/>
            <person name="Mei H."/>
            <person name="Zhang T."/>
            <person name="Gao T."/>
            <person name="Zhang H."/>
        </authorList>
    </citation>
    <scope>NUCLEOTIDE SEQUENCE</scope>
    <source>
        <strain evidence="2">3651</strain>
    </source>
</reference>
<feature type="compositionally biased region" description="Polar residues" evidence="1">
    <location>
        <begin position="61"/>
        <end position="72"/>
    </location>
</feature>
<feature type="region of interest" description="Disordered" evidence="1">
    <location>
        <begin position="26"/>
        <end position="75"/>
    </location>
</feature>
<keyword evidence="3" id="KW-1185">Reference proteome</keyword>
<evidence type="ECO:0000313" key="2">
    <source>
        <dbReference type="EMBL" id="KAK4431015.1"/>
    </source>
</evidence>
<accession>A0AAE2CQQ2</accession>
<sequence>MKEKVCSPNKVSASERTADRLELIERKHTRHGVSGSRQLRKGGKGKPRDIRENFGYKTRGRSSINPQRTSTPGRELATSFSFDPCSLGQWIRERTNQSIRFPMETCLPAHQRPPCSVKEASELERLQRLSRPTTIQVMNDSEAKPDRLFYVESPKTGYLIADN</sequence>
<comment type="caution">
    <text evidence="2">The sequence shown here is derived from an EMBL/GenBank/DDBJ whole genome shotgun (WGS) entry which is preliminary data.</text>
</comment>
<gene>
    <name evidence="2" type="ORF">Salat_0863500</name>
</gene>
<evidence type="ECO:0000313" key="3">
    <source>
        <dbReference type="Proteomes" id="UP001293254"/>
    </source>
</evidence>
<protein>
    <submittedName>
        <fullName evidence="2">Uncharacterized protein</fullName>
    </submittedName>
</protein>
<proteinExistence type="predicted"/>
<organism evidence="2 3">
    <name type="scientific">Sesamum alatum</name>
    <dbReference type="NCBI Taxonomy" id="300844"/>
    <lineage>
        <taxon>Eukaryota</taxon>
        <taxon>Viridiplantae</taxon>
        <taxon>Streptophyta</taxon>
        <taxon>Embryophyta</taxon>
        <taxon>Tracheophyta</taxon>
        <taxon>Spermatophyta</taxon>
        <taxon>Magnoliopsida</taxon>
        <taxon>eudicotyledons</taxon>
        <taxon>Gunneridae</taxon>
        <taxon>Pentapetalae</taxon>
        <taxon>asterids</taxon>
        <taxon>lamiids</taxon>
        <taxon>Lamiales</taxon>
        <taxon>Pedaliaceae</taxon>
        <taxon>Sesamum</taxon>
    </lineage>
</organism>